<dbReference type="VEuPathDB" id="MicrosporidiaDB:TUBRATIS_21640"/>
<name>A0A437AJX3_9MICR</name>
<keyword evidence="2" id="KW-1185">Reference proteome</keyword>
<gene>
    <name evidence="1" type="ORF">TUBRATIS_21640</name>
</gene>
<comment type="caution">
    <text evidence="1">The sequence shown here is derived from an EMBL/GenBank/DDBJ whole genome shotgun (WGS) entry which is preliminary data.</text>
</comment>
<accession>A0A437AJX3</accession>
<evidence type="ECO:0000313" key="2">
    <source>
        <dbReference type="Proteomes" id="UP000282876"/>
    </source>
</evidence>
<evidence type="ECO:0000313" key="1">
    <source>
        <dbReference type="EMBL" id="RVD91387.1"/>
    </source>
</evidence>
<protein>
    <submittedName>
        <fullName evidence="1">Uncharacterized protein</fullName>
    </submittedName>
</protein>
<reference evidence="1 2" key="1">
    <citation type="submission" date="2018-10" db="EMBL/GenBank/DDBJ databases">
        <title>Draft genome sequence of the microsporidian Tubulinosema ratisbonensis.</title>
        <authorList>
            <person name="Polonais V."/>
            <person name="Peyretaillade E."/>
            <person name="Niehus S."/>
            <person name="Wawrzyniak I."/>
            <person name="Franchet A."/>
            <person name="Gaspin C."/>
            <person name="Reichstadt M."/>
            <person name="Belser C."/>
            <person name="Labadie K."/>
            <person name="Delbac F."/>
            <person name="Ferrandon D."/>
        </authorList>
    </citation>
    <scope>NUCLEOTIDE SEQUENCE [LARGE SCALE GENOMIC DNA]</scope>
    <source>
        <strain evidence="1 2">Franzen</strain>
    </source>
</reference>
<proteinExistence type="predicted"/>
<organism evidence="1 2">
    <name type="scientific">Tubulinosema ratisbonensis</name>
    <dbReference type="NCBI Taxonomy" id="291195"/>
    <lineage>
        <taxon>Eukaryota</taxon>
        <taxon>Fungi</taxon>
        <taxon>Fungi incertae sedis</taxon>
        <taxon>Microsporidia</taxon>
        <taxon>Tubulinosematoidea</taxon>
        <taxon>Tubulinosematidae</taxon>
        <taxon>Tubulinosema</taxon>
    </lineage>
</organism>
<dbReference type="AlphaFoldDB" id="A0A437AJX3"/>
<dbReference type="EMBL" id="RCSS01000541">
    <property type="protein sequence ID" value="RVD91387.1"/>
    <property type="molecule type" value="Genomic_DNA"/>
</dbReference>
<sequence>MDCYISSVKLTKHSLNFIPDDSLVREIYLNKLIPMLIDLDCYISSVKESLGDSFYELYPTNTPKETNKLNKTLVTKYNNLKDGLISLFDSLNLYKTDFLILIMLQIL</sequence>
<dbReference type="Proteomes" id="UP000282876">
    <property type="component" value="Unassembled WGS sequence"/>
</dbReference>